<evidence type="ECO:0000313" key="2">
    <source>
        <dbReference type="EMBL" id="ENZ83312.1"/>
    </source>
</evidence>
<feature type="transmembrane region" description="Helical" evidence="1">
    <location>
        <begin position="12"/>
        <end position="37"/>
    </location>
</feature>
<proteinExistence type="predicted"/>
<keyword evidence="3" id="KW-1185">Reference proteome</keyword>
<dbReference type="AlphaFoldDB" id="R0EQL5"/>
<keyword evidence="1" id="KW-0812">Transmembrane</keyword>
<accession>R0EQL5</accession>
<protein>
    <submittedName>
        <fullName evidence="2">Uncharacterized protein</fullName>
    </submittedName>
</protein>
<evidence type="ECO:0000313" key="3">
    <source>
        <dbReference type="Proteomes" id="UP000013063"/>
    </source>
</evidence>
<dbReference type="OrthoDB" id="9993460at2"/>
<feature type="transmembrane region" description="Helical" evidence="1">
    <location>
        <begin position="43"/>
        <end position="66"/>
    </location>
</feature>
<gene>
    <name evidence="2" type="ORF">OR37_00609</name>
</gene>
<reference evidence="2 3" key="1">
    <citation type="journal article" date="2013" name="Genome Announc.">
        <title>Draft Genome Sequence for Caulobacter sp. Strain OR37, a Bacterium Tolerant to Heavy Metals.</title>
        <authorList>
            <person name="Utturkar S.M."/>
            <person name="Bollmann A."/>
            <person name="Brzoska R.M."/>
            <person name="Klingeman D.M."/>
            <person name="Epstein S.E."/>
            <person name="Palumbo A.V."/>
            <person name="Brown S.D."/>
        </authorList>
    </citation>
    <scope>NUCLEOTIDE SEQUENCE [LARGE SCALE GENOMIC DNA]</scope>
    <source>
        <strain evidence="2 3">OR37</strain>
    </source>
</reference>
<keyword evidence="1" id="KW-0472">Membrane</keyword>
<name>R0EQL5_CAUVI</name>
<evidence type="ECO:0000256" key="1">
    <source>
        <dbReference type="SAM" id="Phobius"/>
    </source>
</evidence>
<dbReference type="Proteomes" id="UP000013063">
    <property type="component" value="Unassembled WGS sequence"/>
</dbReference>
<organism evidence="2 3">
    <name type="scientific">Caulobacter vibrioides OR37</name>
    <dbReference type="NCBI Taxonomy" id="1292034"/>
    <lineage>
        <taxon>Bacteria</taxon>
        <taxon>Pseudomonadati</taxon>
        <taxon>Pseudomonadota</taxon>
        <taxon>Alphaproteobacteria</taxon>
        <taxon>Caulobacterales</taxon>
        <taxon>Caulobacteraceae</taxon>
        <taxon>Caulobacter</taxon>
    </lineage>
</organism>
<comment type="caution">
    <text evidence="2">The sequence shown here is derived from an EMBL/GenBank/DDBJ whole genome shotgun (WGS) entry which is preliminary data.</text>
</comment>
<dbReference type="PATRIC" id="fig|1292034.3.peg.608"/>
<keyword evidence="1" id="KW-1133">Transmembrane helix</keyword>
<sequence length="72" mass="7569" precursor="true">MNWAPAGAYGRILPLAGPFALAALISTLLSSIASAVLNRDTRLFFVGWGLANTWFAAIGALLCLMATSGDWI</sequence>
<dbReference type="RefSeq" id="WP_004615717.1">
    <property type="nucleotide sequence ID" value="NZ_APMP01000002.1"/>
</dbReference>
<dbReference type="EMBL" id="APMP01000002">
    <property type="protein sequence ID" value="ENZ83312.1"/>
    <property type="molecule type" value="Genomic_DNA"/>
</dbReference>